<organism evidence="2 3">
    <name type="scientific">Pendulispora albinea</name>
    <dbReference type="NCBI Taxonomy" id="2741071"/>
    <lineage>
        <taxon>Bacteria</taxon>
        <taxon>Pseudomonadati</taxon>
        <taxon>Myxococcota</taxon>
        <taxon>Myxococcia</taxon>
        <taxon>Myxococcales</taxon>
        <taxon>Sorangiineae</taxon>
        <taxon>Pendulisporaceae</taxon>
        <taxon>Pendulispora</taxon>
    </lineage>
</organism>
<dbReference type="SMART" id="SM00822">
    <property type="entry name" value="PKS_KR"/>
    <property type="match status" value="1"/>
</dbReference>
<gene>
    <name evidence="2" type="ORF">LZC94_44790</name>
</gene>
<name>A0ABZ2LYT0_9BACT</name>
<dbReference type="InterPro" id="IPR051783">
    <property type="entry name" value="NAD(P)-dependent_oxidoreduct"/>
</dbReference>
<dbReference type="PANTHER" id="PTHR48079">
    <property type="entry name" value="PROTEIN YEEZ"/>
    <property type="match status" value="1"/>
</dbReference>
<evidence type="ECO:0000259" key="1">
    <source>
        <dbReference type="SMART" id="SM00822"/>
    </source>
</evidence>
<dbReference type="InterPro" id="IPR057326">
    <property type="entry name" value="KR_dom"/>
</dbReference>
<dbReference type="InterPro" id="IPR036291">
    <property type="entry name" value="NAD(P)-bd_dom_sf"/>
</dbReference>
<dbReference type="EMBL" id="CP089984">
    <property type="protein sequence ID" value="WXB14926.1"/>
    <property type="molecule type" value="Genomic_DNA"/>
</dbReference>
<dbReference type="Pfam" id="PF01370">
    <property type="entry name" value="Epimerase"/>
    <property type="match status" value="1"/>
</dbReference>
<dbReference type="SUPFAM" id="SSF51735">
    <property type="entry name" value="NAD(P)-binding Rossmann-fold domains"/>
    <property type="match status" value="1"/>
</dbReference>
<evidence type="ECO:0000313" key="2">
    <source>
        <dbReference type="EMBL" id="WXB14926.1"/>
    </source>
</evidence>
<dbReference type="PANTHER" id="PTHR48079:SF6">
    <property type="entry name" value="NAD(P)-BINDING DOMAIN-CONTAINING PROTEIN-RELATED"/>
    <property type="match status" value="1"/>
</dbReference>
<sequence>MGTVAVTGATGFIGSAVVRHLLAAKRDVRAIIEPGANTKNLDDLNVERITCDVTDAKRMQKALSGCESLYHLAAIYRIWLEDPTPIWRVNVEGTSATLLAAKNAGVRRVVYTSSIAAIGLVEGGEADETCRFNLFDGNDYIMTKWLSERVALSFADAGMSLVVVNPAFPFGPRDIAPTPTGKIILSILRGEFPAIPPGGICTIDVDDCAMGHVLAEEKGRAGERYILGNENVTLKELYAIVARIAGVKTPWLQVPASVAVSVALGMELWADRVTHKEPSATYRAARYAMKNVFFRCDKAKNELGMPTRPLAESVRRAVDWFREEGVIEAKS</sequence>
<proteinExistence type="predicted"/>
<dbReference type="CDD" id="cd05228">
    <property type="entry name" value="AR_FR_like_1_SDR_e"/>
    <property type="match status" value="1"/>
</dbReference>
<dbReference type="Proteomes" id="UP001370348">
    <property type="component" value="Chromosome"/>
</dbReference>
<feature type="domain" description="Ketoreductase" evidence="1">
    <location>
        <begin position="2"/>
        <end position="160"/>
    </location>
</feature>
<protein>
    <submittedName>
        <fullName evidence="2">NAD-dependent epimerase/dehydratase family protein</fullName>
    </submittedName>
</protein>
<dbReference type="InterPro" id="IPR001509">
    <property type="entry name" value="Epimerase_deHydtase"/>
</dbReference>
<dbReference type="RefSeq" id="WP_394824550.1">
    <property type="nucleotide sequence ID" value="NZ_CP089984.1"/>
</dbReference>
<reference evidence="2 3" key="1">
    <citation type="submission" date="2021-12" db="EMBL/GenBank/DDBJ databases">
        <title>Discovery of the Pendulisporaceae a myxobacterial family with distinct sporulation behavior and unique specialized metabolism.</title>
        <authorList>
            <person name="Garcia R."/>
            <person name="Popoff A."/>
            <person name="Bader C.D."/>
            <person name="Loehr J."/>
            <person name="Walesch S."/>
            <person name="Walt C."/>
            <person name="Boldt J."/>
            <person name="Bunk B."/>
            <person name="Haeckl F.J.F.P.J."/>
            <person name="Gunesch A.P."/>
            <person name="Birkelbach J."/>
            <person name="Nuebel U."/>
            <person name="Pietschmann T."/>
            <person name="Bach T."/>
            <person name="Mueller R."/>
        </authorList>
    </citation>
    <scope>NUCLEOTIDE SEQUENCE [LARGE SCALE GENOMIC DNA]</scope>
    <source>
        <strain evidence="2 3">MSr11954</strain>
    </source>
</reference>
<accession>A0ABZ2LYT0</accession>
<dbReference type="Gene3D" id="3.40.50.720">
    <property type="entry name" value="NAD(P)-binding Rossmann-like Domain"/>
    <property type="match status" value="1"/>
</dbReference>
<keyword evidence="3" id="KW-1185">Reference proteome</keyword>
<evidence type="ECO:0000313" key="3">
    <source>
        <dbReference type="Proteomes" id="UP001370348"/>
    </source>
</evidence>